<accession>A0ABX6T7C0</accession>
<dbReference type="InterPro" id="IPR011045">
    <property type="entry name" value="N2O_reductase_N"/>
</dbReference>
<dbReference type="Gene3D" id="2.130.10.10">
    <property type="entry name" value="YVTN repeat-like/Quinoprotein amine dehydrogenase"/>
    <property type="match status" value="3"/>
</dbReference>
<keyword evidence="2" id="KW-1185">Reference proteome</keyword>
<reference evidence="1 2" key="1">
    <citation type="submission" date="2020-08" db="EMBL/GenBank/DDBJ databases">
        <title>Genome sequence of Sphingomonas sediminicola KACC 15039T.</title>
        <authorList>
            <person name="Hyun D.-W."/>
            <person name="Bae J.-W."/>
        </authorList>
    </citation>
    <scope>NUCLEOTIDE SEQUENCE [LARGE SCALE GENOMIC DNA]</scope>
    <source>
        <strain evidence="1 2">KACC 15039</strain>
    </source>
</reference>
<name>A0ABX6T7C0_9SPHN</name>
<dbReference type="InterPro" id="IPR015943">
    <property type="entry name" value="WD40/YVTN_repeat-like_dom_sf"/>
</dbReference>
<dbReference type="PANTHER" id="PTHR47197">
    <property type="entry name" value="PROTEIN NIRF"/>
    <property type="match status" value="1"/>
</dbReference>
<dbReference type="InterPro" id="IPR051200">
    <property type="entry name" value="Host-pathogen_enzymatic-act"/>
</dbReference>
<evidence type="ECO:0000313" key="1">
    <source>
        <dbReference type="EMBL" id="QNP45752.1"/>
    </source>
</evidence>
<dbReference type="Proteomes" id="UP000516105">
    <property type="component" value="Chromosome"/>
</dbReference>
<dbReference type="EMBL" id="CP060782">
    <property type="protein sequence ID" value="QNP45752.1"/>
    <property type="molecule type" value="Genomic_DNA"/>
</dbReference>
<protein>
    <submittedName>
        <fullName evidence="1">YncE family protein</fullName>
    </submittedName>
</protein>
<dbReference type="SUPFAM" id="SSF50974">
    <property type="entry name" value="Nitrous oxide reductase, N-terminal domain"/>
    <property type="match status" value="2"/>
</dbReference>
<dbReference type="RefSeq" id="WP_187708705.1">
    <property type="nucleotide sequence ID" value="NZ_CP060782.1"/>
</dbReference>
<dbReference type="PANTHER" id="PTHR47197:SF3">
    <property type="entry name" value="DIHYDRO-HEME D1 DEHYDROGENASE"/>
    <property type="match status" value="1"/>
</dbReference>
<evidence type="ECO:0000313" key="2">
    <source>
        <dbReference type="Proteomes" id="UP000516105"/>
    </source>
</evidence>
<gene>
    <name evidence="1" type="ORF">H9L14_14810</name>
</gene>
<sequence>MIAAAFAAVSPTNFCILSAEEQGTGLAIVKPDGQLLARVEVGSWPHEVEVSPDGRTAYVSQFGITDYDSRIGTPGDHVSRIDLASARETGRYRLPSALRAPHGVKLRPSTDELFVNAEAGGDTMLVYDAGSRRLLRTFPLDKGSHNFVFSPNGRFVYVFAGTEGVAKYDALTGRRIAKQTFETPVRGLRVAPTGMIAAANKGEVTLLDADDLKVRQRLPAPVASQLIYLEALPGGTIVAPSLVDNGVIWFERGKPARLVPTGKGALNVRLAPDGRLYVANVDDDHLTVLNTDGSIIGQVGHGIAGPNGLAFGVCPLSSAERG</sequence>
<proteinExistence type="predicted"/>
<organism evidence="1 2">
    <name type="scientific">Sphingomonas sediminicola</name>
    <dbReference type="NCBI Taxonomy" id="386874"/>
    <lineage>
        <taxon>Bacteria</taxon>
        <taxon>Pseudomonadati</taxon>
        <taxon>Pseudomonadota</taxon>
        <taxon>Alphaproteobacteria</taxon>
        <taxon>Sphingomonadales</taxon>
        <taxon>Sphingomonadaceae</taxon>
        <taxon>Sphingomonas</taxon>
    </lineage>
</organism>